<evidence type="ECO:0000313" key="5">
    <source>
        <dbReference type="Proteomes" id="UP000002718"/>
    </source>
</evidence>
<name>Q2Y5A3_NITMU</name>
<reference evidence="3" key="2">
    <citation type="submission" date="2005-08" db="EMBL/GenBank/DDBJ databases">
        <title>Complete sequence of Plasmid 1 of Nitrosospira multiformis ATCC 25196.</title>
        <authorList>
            <consortium name="US DOE Joint Genome Institute"/>
            <person name="Copeland A."/>
            <person name="Lucas S."/>
            <person name="Lapidus A."/>
            <person name="Barry K."/>
            <person name="Detter J.C."/>
            <person name="Glavina T."/>
            <person name="Hammon N."/>
            <person name="Israni S."/>
            <person name="Pitluck S."/>
            <person name="Chain P."/>
            <person name="Malfatti S."/>
            <person name="Shin M."/>
            <person name="Vergez L."/>
            <person name="Schmutz J."/>
            <person name="Larimer F."/>
            <person name="Land M."/>
            <person name="Hauser L."/>
            <person name="Kyrpides N."/>
            <person name="Lykidis A."/>
            <person name="Richardson P."/>
        </authorList>
    </citation>
    <scope>NUCLEOTIDE SEQUENCE</scope>
    <source>
        <strain evidence="3">ATCC 25196</strain>
        <plasmid evidence="3">1</plasmid>
    </source>
</reference>
<sequence>MIVKINRRGHSFKGVVSYLMHDKDATSAERVAWWETGNLLTNDPKEAAKVMAYTDMNSEQLKRDNQGSLAGRQATAGAVYHYSLSWAHGENPNPEQQKTEAKATLEQLGLDKHQYLMVAHNDTQHAHLHIVVNLTDQETGKRNIPSYDKRELQSWALEYERTHGIYCDQRVENVHKREQGNPTKYRDEKQSYAGRVTEAYKQADSGKAFAAALETHGLTLAQGRRGGLVIVDMQGDIQKLARQIDGASTKEIKARLSDLDIDSLPLANELAKKRQETTLPEQAEPQAQATPPASAVRQPANIYEYKEAIQGNNNPPPASLNEFSSMVTKTMQENNGELHMNDGLTWWQRPVVSQAMRDWAIETAKEILDMAKDKWQEFVRRFDTGPENHERDGHERER</sequence>
<reference evidence="3 5" key="3">
    <citation type="journal article" date="2008" name="Appl. Environ. Microbiol.">
        <title>Complete genome sequence of Nitrosospira multiformis, an ammonia-oxidizing bacterium from the soil environment.</title>
        <authorList>
            <person name="Norton J.M."/>
            <person name="Klotz M.G."/>
            <person name="Stein L.Y."/>
            <person name="Arp D.J."/>
            <person name="Bottomley P.J."/>
            <person name="Chain P.S."/>
            <person name="Hauser L.J."/>
            <person name="Land M.L."/>
            <person name="Larimer F.W."/>
            <person name="Shin M.W."/>
            <person name="Starkenburg S.R."/>
        </authorList>
    </citation>
    <scope>NUCLEOTIDE SEQUENCE [LARGE SCALE GENOMIC DNA]</scope>
    <source>
        <strain evidence="3">ATCC 25196</strain>
        <strain evidence="5">ATCC 25196 / NCIMB 11849 / C 71</strain>
        <plasmid evidence="3">1</plasmid>
        <plasmid evidence="5">pNITMU1</plasmid>
    </source>
</reference>
<dbReference type="Pfam" id="PF03432">
    <property type="entry name" value="Relaxase"/>
    <property type="match status" value="1"/>
</dbReference>
<dbReference type="EMBL" id="FNVK01000037">
    <property type="protein sequence ID" value="SEG15274.1"/>
    <property type="molecule type" value="Genomic_DNA"/>
</dbReference>
<reference evidence="5" key="1">
    <citation type="submission" date="2005-08" db="EMBL/GenBank/DDBJ databases">
        <title>Complete sequence of plasmid 1 of Nitrosospira multiformis ATCC 25196.</title>
        <authorList>
            <person name="Copeland A."/>
            <person name="Lucas S."/>
            <person name="Lapidus A."/>
            <person name="Barry K."/>
            <person name="Detter J.C."/>
            <person name="Glavina T."/>
            <person name="Hammon N."/>
            <person name="Israni S."/>
            <person name="Pitluck S."/>
            <person name="Chain P."/>
            <person name="Malfatti S."/>
            <person name="Shin M."/>
            <person name="Vergez L."/>
            <person name="Schmutz J."/>
            <person name="Larimer F."/>
            <person name="Land M."/>
            <person name="Hauser L."/>
            <person name="Kyrpides N."/>
            <person name="Lykidis A."/>
            <person name="Richardson P."/>
        </authorList>
    </citation>
    <scope>NUCLEOTIDE SEQUENCE [LARGE SCALE GENOMIC DNA]</scope>
    <source>
        <strain evidence="5">ATCC 25196 / NCIMB 11849 / C 71</strain>
        <plasmid evidence="5">pNITMU1</plasmid>
    </source>
</reference>
<dbReference type="InterPro" id="IPR005094">
    <property type="entry name" value="Endonuclease_MobA/VirD2"/>
</dbReference>
<dbReference type="KEGG" id="nmu:Nmul_B2797"/>
<dbReference type="Proteomes" id="UP000002718">
    <property type="component" value="Plasmid 1"/>
</dbReference>
<keyword evidence="3" id="KW-0614">Plasmid</keyword>
<proteinExistence type="predicted"/>
<geneLocation type="plasmid" evidence="5">
    <name>pNITMU1</name>
</geneLocation>
<evidence type="ECO:0000313" key="4">
    <source>
        <dbReference type="EMBL" id="SEG15274.1"/>
    </source>
</evidence>
<dbReference type="HOGENOM" id="CLU_692288_0_0_4"/>
<feature type="domain" description="MobA/VirD2-like nuclease" evidence="2">
    <location>
        <begin position="21"/>
        <end position="164"/>
    </location>
</feature>
<gene>
    <name evidence="3" type="ordered locus">Nmul_B2797</name>
    <name evidence="4" type="ORF">SAMN05216403_1377</name>
</gene>
<reference evidence="4 6" key="4">
    <citation type="submission" date="2016-10" db="EMBL/GenBank/DDBJ databases">
        <authorList>
            <person name="de Groot N.N."/>
        </authorList>
    </citation>
    <scope>NUCLEOTIDE SEQUENCE [LARGE SCALE GENOMIC DNA]</scope>
    <source>
        <strain evidence="4 6">Nl13</strain>
    </source>
</reference>
<evidence type="ECO:0000256" key="1">
    <source>
        <dbReference type="SAM" id="MobiDB-lite"/>
    </source>
</evidence>
<evidence type="ECO:0000313" key="6">
    <source>
        <dbReference type="Proteomes" id="UP000236751"/>
    </source>
</evidence>
<evidence type="ECO:0000313" key="3">
    <source>
        <dbReference type="EMBL" id="ABB76068.1"/>
    </source>
</evidence>
<dbReference type="AlphaFoldDB" id="Q2Y5A3"/>
<feature type="region of interest" description="Disordered" evidence="1">
    <location>
        <begin position="275"/>
        <end position="295"/>
    </location>
</feature>
<keyword evidence="5" id="KW-1185">Reference proteome</keyword>
<evidence type="ECO:0000259" key="2">
    <source>
        <dbReference type="Pfam" id="PF03432"/>
    </source>
</evidence>
<dbReference type="OrthoDB" id="279005at2"/>
<accession>Q2Y5A3</accession>
<dbReference type="EMBL" id="CP000104">
    <property type="protein sequence ID" value="ABB76068.1"/>
    <property type="molecule type" value="Genomic_DNA"/>
</dbReference>
<feature type="compositionally biased region" description="Low complexity" evidence="1">
    <location>
        <begin position="280"/>
        <end position="293"/>
    </location>
</feature>
<protein>
    <submittedName>
        <fullName evidence="4">Relaxase/Mobilisation nuclease domain-containing protein</fullName>
    </submittedName>
    <submittedName>
        <fullName evidence="3">Relaxase/mobilization nuclease domain</fullName>
    </submittedName>
</protein>
<dbReference type="Proteomes" id="UP000236751">
    <property type="component" value="Unassembled WGS sequence"/>
</dbReference>
<geneLocation type="plasmid" evidence="3">
    <name>1</name>
</geneLocation>
<organism evidence="3 5">
    <name type="scientific">Nitrosospira multiformis (strain ATCC 25196 / NCIMB 11849 / C 71)</name>
    <dbReference type="NCBI Taxonomy" id="323848"/>
    <lineage>
        <taxon>Bacteria</taxon>
        <taxon>Pseudomonadati</taxon>
        <taxon>Pseudomonadota</taxon>
        <taxon>Betaproteobacteria</taxon>
        <taxon>Nitrosomonadales</taxon>
        <taxon>Nitrosomonadaceae</taxon>
        <taxon>Nitrosospira</taxon>
    </lineage>
</organism>